<keyword evidence="3" id="KW-1185">Reference proteome</keyword>
<dbReference type="Proteomes" id="UP000219338">
    <property type="component" value="Unassembled WGS sequence"/>
</dbReference>
<sequence>MEDLDAWEAELHESESQSLRMQKELTPEECETAELQAYTDKCK</sequence>
<dbReference type="EMBL" id="FUEG01000034">
    <property type="protein sequence ID" value="SJL16390.1"/>
    <property type="molecule type" value="Genomic_DNA"/>
</dbReference>
<name>A0A284S5X2_ARMOS</name>
<reference evidence="3" key="1">
    <citation type="journal article" date="2017" name="Nat. Ecol. Evol.">
        <title>Genome expansion and lineage-specific genetic innovations in the forest pathogenic fungi Armillaria.</title>
        <authorList>
            <person name="Sipos G."/>
            <person name="Prasanna A.N."/>
            <person name="Walter M.C."/>
            <person name="O'Connor E."/>
            <person name="Balint B."/>
            <person name="Krizsan K."/>
            <person name="Kiss B."/>
            <person name="Hess J."/>
            <person name="Varga T."/>
            <person name="Slot J."/>
            <person name="Riley R."/>
            <person name="Boka B."/>
            <person name="Rigling D."/>
            <person name="Barry K."/>
            <person name="Lee J."/>
            <person name="Mihaltcheva S."/>
            <person name="LaButti K."/>
            <person name="Lipzen A."/>
            <person name="Waldron R."/>
            <person name="Moloney N.M."/>
            <person name="Sperisen C."/>
            <person name="Kredics L."/>
            <person name="Vagvoelgyi C."/>
            <person name="Patrignani A."/>
            <person name="Fitzpatrick D."/>
            <person name="Nagy I."/>
            <person name="Doyle S."/>
            <person name="Anderson J.B."/>
            <person name="Grigoriev I.V."/>
            <person name="Gueldener U."/>
            <person name="Muensterkoetter M."/>
            <person name="Nagy L.G."/>
        </authorList>
    </citation>
    <scope>NUCLEOTIDE SEQUENCE [LARGE SCALE GENOMIC DNA]</scope>
    <source>
        <strain evidence="3">C18/9</strain>
    </source>
</reference>
<dbReference type="OrthoDB" id="3268127at2759"/>
<dbReference type="AlphaFoldDB" id="A0A284S5X2"/>
<feature type="region of interest" description="Disordered" evidence="1">
    <location>
        <begin position="1"/>
        <end position="27"/>
    </location>
</feature>
<accession>A0A284S5X2</accession>
<feature type="compositionally biased region" description="Basic and acidic residues" evidence="1">
    <location>
        <begin position="9"/>
        <end position="26"/>
    </location>
</feature>
<evidence type="ECO:0000313" key="2">
    <source>
        <dbReference type="EMBL" id="SJL16390.1"/>
    </source>
</evidence>
<organism evidence="2 3">
    <name type="scientific">Armillaria ostoyae</name>
    <name type="common">Armillaria root rot fungus</name>
    <dbReference type="NCBI Taxonomy" id="47428"/>
    <lineage>
        <taxon>Eukaryota</taxon>
        <taxon>Fungi</taxon>
        <taxon>Dikarya</taxon>
        <taxon>Basidiomycota</taxon>
        <taxon>Agaricomycotina</taxon>
        <taxon>Agaricomycetes</taxon>
        <taxon>Agaricomycetidae</taxon>
        <taxon>Agaricales</taxon>
        <taxon>Marasmiineae</taxon>
        <taxon>Physalacriaceae</taxon>
        <taxon>Armillaria</taxon>
    </lineage>
</organism>
<evidence type="ECO:0000256" key="1">
    <source>
        <dbReference type="SAM" id="MobiDB-lite"/>
    </source>
</evidence>
<evidence type="ECO:0000313" key="3">
    <source>
        <dbReference type="Proteomes" id="UP000219338"/>
    </source>
</evidence>
<gene>
    <name evidence="2" type="ORF">ARMOST_19914</name>
</gene>
<proteinExistence type="predicted"/>
<protein>
    <submittedName>
        <fullName evidence="2">Uncharacterized protein</fullName>
    </submittedName>
</protein>